<evidence type="ECO:0008006" key="4">
    <source>
        <dbReference type="Google" id="ProtNLM"/>
    </source>
</evidence>
<keyword evidence="1" id="KW-1133">Transmembrane helix</keyword>
<proteinExistence type="predicted"/>
<dbReference type="PROSITE" id="PS00409">
    <property type="entry name" value="PROKAR_NTER_METHYL"/>
    <property type="match status" value="1"/>
</dbReference>
<keyword evidence="1" id="KW-0472">Membrane</keyword>
<name>A0A1X3DHD4_9NEIS</name>
<keyword evidence="3" id="KW-1185">Reference proteome</keyword>
<dbReference type="RefSeq" id="WP_245945469.1">
    <property type="nucleotide sequence ID" value="NZ_CAUJPZ010000003.1"/>
</dbReference>
<organism evidence="2 3">
    <name type="scientific">Neisseria dentiae</name>
    <dbReference type="NCBI Taxonomy" id="194197"/>
    <lineage>
        <taxon>Bacteria</taxon>
        <taxon>Pseudomonadati</taxon>
        <taxon>Pseudomonadota</taxon>
        <taxon>Betaproteobacteria</taxon>
        <taxon>Neisseriales</taxon>
        <taxon>Neisseriaceae</taxon>
        <taxon>Neisseria</taxon>
    </lineage>
</organism>
<evidence type="ECO:0000313" key="2">
    <source>
        <dbReference type="EMBL" id="OSI18867.1"/>
    </source>
</evidence>
<dbReference type="GeneID" id="94580538"/>
<dbReference type="Proteomes" id="UP000193118">
    <property type="component" value="Unassembled WGS sequence"/>
</dbReference>
<accession>A0A1X3DHD4</accession>
<dbReference type="STRING" id="194197.BWD09_01015"/>
<evidence type="ECO:0000313" key="3">
    <source>
        <dbReference type="Proteomes" id="UP000193118"/>
    </source>
</evidence>
<protein>
    <recommendedName>
        <fullName evidence="4">Prepilin-type N-terminal cleavage/methylation domain-containing protein</fullName>
    </recommendedName>
</protein>
<feature type="transmembrane region" description="Helical" evidence="1">
    <location>
        <begin position="21"/>
        <end position="43"/>
    </location>
</feature>
<gene>
    <name evidence="2" type="ORF">BWD09_01015</name>
</gene>
<dbReference type="InterPro" id="IPR012902">
    <property type="entry name" value="N_methyl_site"/>
</dbReference>
<dbReference type="Pfam" id="PF07963">
    <property type="entry name" value="N_methyl"/>
    <property type="match status" value="1"/>
</dbReference>
<reference evidence="3" key="1">
    <citation type="submission" date="2017-01" db="EMBL/GenBank/DDBJ databases">
        <authorList>
            <person name="Wolfgang W.J."/>
            <person name="Cole J."/>
            <person name="Wroblewski D."/>
            <person name="Mcginnis J."/>
            <person name="Musser K.A."/>
        </authorList>
    </citation>
    <scope>NUCLEOTIDE SEQUENCE [LARGE SCALE GENOMIC DNA]</scope>
    <source>
        <strain evidence="3">DSM 19151</strain>
    </source>
</reference>
<dbReference type="AlphaFoldDB" id="A0A1X3DHD4"/>
<evidence type="ECO:0000256" key="1">
    <source>
        <dbReference type="SAM" id="Phobius"/>
    </source>
</evidence>
<sequence length="318" mass="33994">MKNKKYYLLITGTQNIKGFSLIEFLVASALSMIVLVAVSKGYFTARQLNNAADSRMNIQQDLRNAANMVVRDARMAGGFGCFNMMADIEKHTETIGSGSAVVVKAKKGSRTISDKNTNTSGSEAFRLENDADNLMPVRSIARADFSPAGFAASSDALVFIYGSENPSVGEPLVFSTCNALVRPADDNRPATATIKSELGGATVNDSEISVLRYAVHAYATGSIGGQTGFFRFQLNGDSWGNPQLLVSGVTGATFRYLYVNNCPDGAGHTETFQYSTELNRVPAFVRINLNGGAANANQIYTIDATIRGGNTCANRSLS</sequence>
<dbReference type="EMBL" id="MTBO01000001">
    <property type="protein sequence ID" value="OSI18867.1"/>
    <property type="molecule type" value="Genomic_DNA"/>
</dbReference>
<keyword evidence="1" id="KW-0812">Transmembrane</keyword>
<comment type="caution">
    <text evidence="2">The sequence shown here is derived from an EMBL/GenBank/DDBJ whole genome shotgun (WGS) entry which is preliminary data.</text>
</comment>